<proteinExistence type="inferred from homology"/>
<evidence type="ECO:0000256" key="12">
    <source>
        <dbReference type="RuleBase" id="RU000589"/>
    </source>
</evidence>
<dbReference type="Pfam" id="PF01095">
    <property type="entry name" value="Pectinesterase"/>
    <property type="match status" value="1"/>
</dbReference>
<dbReference type="GO" id="GO:0005576">
    <property type="term" value="C:extracellular region"/>
    <property type="evidence" value="ECO:0007669"/>
    <property type="project" value="UniProtKB-SubCell"/>
</dbReference>
<dbReference type="OrthoDB" id="2019149at2759"/>
<evidence type="ECO:0000313" key="15">
    <source>
        <dbReference type="Proteomes" id="UP000825935"/>
    </source>
</evidence>
<dbReference type="InterPro" id="IPR011050">
    <property type="entry name" value="Pectin_lyase_fold/virulence"/>
</dbReference>
<evidence type="ECO:0000256" key="3">
    <source>
        <dbReference type="ARBA" id="ARBA00005184"/>
    </source>
</evidence>
<evidence type="ECO:0000256" key="5">
    <source>
        <dbReference type="ARBA" id="ARBA00013229"/>
    </source>
</evidence>
<evidence type="ECO:0000256" key="1">
    <source>
        <dbReference type="ARBA" id="ARBA00004196"/>
    </source>
</evidence>
<dbReference type="SUPFAM" id="SSF51126">
    <property type="entry name" value="Pectin lyase-like"/>
    <property type="match status" value="1"/>
</dbReference>
<protein>
    <recommendedName>
        <fullName evidence="5 12">Pectinesterase</fullName>
        <ecNumber evidence="5 12">3.1.1.11</ecNumber>
    </recommendedName>
</protein>
<keyword evidence="15" id="KW-1185">Reference proteome</keyword>
<organism evidence="14 15">
    <name type="scientific">Ceratopteris richardii</name>
    <name type="common">Triangle waterfern</name>
    <dbReference type="NCBI Taxonomy" id="49495"/>
    <lineage>
        <taxon>Eukaryota</taxon>
        <taxon>Viridiplantae</taxon>
        <taxon>Streptophyta</taxon>
        <taxon>Embryophyta</taxon>
        <taxon>Tracheophyta</taxon>
        <taxon>Polypodiopsida</taxon>
        <taxon>Polypodiidae</taxon>
        <taxon>Polypodiales</taxon>
        <taxon>Pteridineae</taxon>
        <taxon>Pteridaceae</taxon>
        <taxon>Parkerioideae</taxon>
        <taxon>Ceratopteris</taxon>
    </lineage>
</organism>
<keyword evidence="9 12" id="KW-0063">Aspartyl esterase</keyword>
<dbReference type="AlphaFoldDB" id="A0A8T2RL46"/>
<dbReference type="Proteomes" id="UP000825935">
    <property type="component" value="Chromosome 26"/>
</dbReference>
<reference evidence="14" key="1">
    <citation type="submission" date="2021-08" db="EMBL/GenBank/DDBJ databases">
        <title>WGS assembly of Ceratopteris richardii.</title>
        <authorList>
            <person name="Marchant D.B."/>
            <person name="Chen G."/>
            <person name="Jenkins J."/>
            <person name="Shu S."/>
            <person name="Leebens-Mack J."/>
            <person name="Grimwood J."/>
            <person name="Schmutz J."/>
            <person name="Soltis P."/>
            <person name="Soltis D."/>
            <person name="Chen Z.-H."/>
        </authorList>
    </citation>
    <scope>NUCLEOTIDE SEQUENCE</scope>
    <source>
        <strain evidence="14">Whitten #5841</strain>
        <tissue evidence="14">Leaf</tissue>
    </source>
</reference>
<accession>A0A8T2RL46</accession>
<feature type="active site" evidence="11">
    <location>
        <position position="263"/>
    </location>
</feature>
<evidence type="ECO:0000259" key="13">
    <source>
        <dbReference type="Pfam" id="PF01095"/>
    </source>
</evidence>
<dbReference type="PANTHER" id="PTHR31321:SF57">
    <property type="entry name" value="PECTINESTERASE 53-RELATED"/>
    <property type="match status" value="1"/>
</dbReference>
<dbReference type="EC" id="3.1.1.11" evidence="5 12"/>
<sequence length="403" mass="44447">MELRKVDTPSPLLCAVLLFAIAANSGSALGVHFYRTTPRNGSQDDHARFHEIVAEKQEVKEYVKWLERVRNTYERDVTIGGGFPLLDDAQDMPIDRVYSTLKMQVEKIIKVSKEPGEADFQSIQAAIDSVPKNNVQRTIIQVAAGRYVEKVKIPKTKPYITLIGAGMNATTITWDDTAATSLSTLKSATFSVMSLGFVAKDIAFENTAPPPPPGAVGRQAVAFQISGDHSALYNCAFLGAQDTLYDHKGRHFFKDCWIQGSIDFIFGDGLSLYESCVLYAIDTPSGSLTAQKRKTADENTGFAFLNCTVTGTGLVLLGRAWGAYSRVVYLYTHLDVVILPGGWNDWGIPSREKTAFYGEYKCWGRGADIHNRVAWSHQLSDREAAPFMSTSFIDGRSWLSSVS</sequence>
<evidence type="ECO:0000256" key="10">
    <source>
        <dbReference type="ARBA" id="ARBA00047928"/>
    </source>
</evidence>
<gene>
    <name evidence="14" type="ORF">KP509_26G016900</name>
</gene>
<comment type="similarity">
    <text evidence="4">Belongs to the pectinesterase family.</text>
</comment>
<evidence type="ECO:0000313" key="14">
    <source>
        <dbReference type="EMBL" id="KAH7296275.1"/>
    </source>
</evidence>
<dbReference type="InterPro" id="IPR012334">
    <property type="entry name" value="Pectin_lyas_fold"/>
</dbReference>
<evidence type="ECO:0000256" key="11">
    <source>
        <dbReference type="PROSITE-ProRule" id="PRU10040"/>
    </source>
</evidence>
<comment type="pathway">
    <text evidence="3 12">Glycan metabolism; pectin degradation; 2-dehydro-3-deoxy-D-gluconate from pectin: step 1/5.</text>
</comment>
<dbReference type="GO" id="GO:0030599">
    <property type="term" value="F:pectinesterase activity"/>
    <property type="evidence" value="ECO:0007669"/>
    <property type="project" value="UniProtKB-UniRule"/>
</dbReference>
<evidence type="ECO:0000256" key="9">
    <source>
        <dbReference type="ARBA" id="ARBA00023085"/>
    </source>
</evidence>
<evidence type="ECO:0000256" key="4">
    <source>
        <dbReference type="ARBA" id="ARBA00008891"/>
    </source>
</evidence>
<evidence type="ECO:0000256" key="2">
    <source>
        <dbReference type="ARBA" id="ARBA00004613"/>
    </source>
</evidence>
<dbReference type="PANTHER" id="PTHR31321">
    <property type="entry name" value="ACYL-COA THIOESTER HYDROLASE YBHC-RELATED"/>
    <property type="match status" value="1"/>
</dbReference>
<keyword evidence="6" id="KW-0964">Secreted</keyword>
<dbReference type="EMBL" id="CM035431">
    <property type="protein sequence ID" value="KAH7296275.1"/>
    <property type="molecule type" value="Genomic_DNA"/>
</dbReference>
<dbReference type="OMA" id="EHENDAG"/>
<dbReference type="PROSITE" id="PS00503">
    <property type="entry name" value="PECTINESTERASE_2"/>
    <property type="match status" value="1"/>
</dbReference>
<keyword evidence="8 12" id="KW-0378">Hydrolase</keyword>
<comment type="caution">
    <text evidence="14">The sequence shown here is derived from an EMBL/GenBank/DDBJ whole genome shotgun (WGS) entry which is preliminary data.</text>
</comment>
<dbReference type="Gene3D" id="2.160.20.10">
    <property type="entry name" value="Single-stranded right-handed beta-helix, Pectin lyase-like"/>
    <property type="match status" value="1"/>
</dbReference>
<dbReference type="InterPro" id="IPR000070">
    <property type="entry name" value="Pectinesterase_cat"/>
</dbReference>
<comment type="catalytic activity">
    <reaction evidence="10 12">
        <text>[(1-&gt;4)-alpha-D-galacturonosyl methyl ester](n) + n H2O = [(1-&gt;4)-alpha-D-galacturonosyl](n) + n methanol + n H(+)</text>
        <dbReference type="Rhea" id="RHEA:22380"/>
        <dbReference type="Rhea" id="RHEA-COMP:14570"/>
        <dbReference type="Rhea" id="RHEA-COMP:14573"/>
        <dbReference type="ChEBI" id="CHEBI:15377"/>
        <dbReference type="ChEBI" id="CHEBI:15378"/>
        <dbReference type="ChEBI" id="CHEBI:17790"/>
        <dbReference type="ChEBI" id="CHEBI:140522"/>
        <dbReference type="ChEBI" id="CHEBI:140523"/>
        <dbReference type="EC" id="3.1.1.11"/>
    </reaction>
</comment>
<name>A0A8T2RL46_CERRI</name>
<keyword evidence="7" id="KW-0732">Signal</keyword>
<feature type="domain" description="Pectinesterase catalytic" evidence="13">
    <location>
        <begin position="115"/>
        <end position="395"/>
    </location>
</feature>
<comment type="subcellular location">
    <subcellularLocation>
        <location evidence="1">Cell envelope</location>
    </subcellularLocation>
    <subcellularLocation>
        <location evidence="2">Secreted</location>
    </subcellularLocation>
</comment>
<evidence type="ECO:0000256" key="6">
    <source>
        <dbReference type="ARBA" id="ARBA00022525"/>
    </source>
</evidence>
<dbReference type="GO" id="GO:0045490">
    <property type="term" value="P:pectin catabolic process"/>
    <property type="evidence" value="ECO:0007669"/>
    <property type="project" value="UniProtKB-UniRule"/>
</dbReference>
<dbReference type="GO" id="GO:0042545">
    <property type="term" value="P:cell wall modification"/>
    <property type="evidence" value="ECO:0007669"/>
    <property type="project" value="UniProtKB-UniRule"/>
</dbReference>
<dbReference type="InterPro" id="IPR033131">
    <property type="entry name" value="Pectinesterase_Asp_AS"/>
</dbReference>
<evidence type="ECO:0000256" key="8">
    <source>
        <dbReference type="ARBA" id="ARBA00022801"/>
    </source>
</evidence>
<evidence type="ECO:0000256" key="7">
    <source>
        <dbReference type="ARBA" id="ARBA00022729"/>
    </source>
</evidence>
<dbReference type="FunFam" id="2.160.20.10:FF:000008">
    <property type="entry name" value="Pectinesterase"/>
    <property type="match status" value="1"/>
</dbReference>